<reference evidence="4 5" key="1">
    <citation type="submission" date="2013-04" db="EMBL/GenBank/DDBJ databases">
        <title>The Genome Sequence of Bacteroides massiliensis dnLKV3.</title>
        <authorList>
            <consortium name="The Broad Institute Genomics Platform"/>
            <consortium name="The Broad Institute Genome Sequencing Center for Infectious Disease"/>
            <person name="Earl A."/>
            <person name="Xavier R."/>
            <person name="Kuhn K."/>
            <person name="Stappenbeck T."/>
            <person name="Walker B."/>
            <person name="Young S."/>
            <person name="Zeng Q."/>
            <person name="Gargeya S."/>
            <person name="Fitzgerald M."/>
            <person name="Haas B."/>
            <person name="Abouelleil A."/>
            <person name="Allen A.W."/>
            <person name="Alvarado L."/>
            <person name="Arachchi H.M."/>
            <person name="Berlin A.M."/>
            <person name="Chapman S.B."/>
            <person name="Gainer-Dewar J."/>
            <person name="Goldberg J."/>
            <person name="Griggs A."/>
            <person name="Gujja S."/>
            <person name="Hansen M."/>
            <person name="Howarth C."/>
            <person name="Imamovic A."/>
            <person name="Ireland A."/>
            <person name="Larimer J."/>
            <person name="McCowan C."/>
            <person name="Murphy C."/>
            <person name="Pearson M."/>
            <person name="Poon T.W."/>
            <person name="Priest M."/>
            <person name="Roberts A."/>
            <person name="Saif S."/>
            <person name="Shea T."/>
            <person name="Sisk P."/>
            <person name="Sykes S."/>
            <person name="Wortman J."/>
            <person name="Nusbaum C."/>
            <person name="Birren B."/>
        </authorList>
    </citation>
    <scope>NUCLEOTIDE SEQUENCE [LARGE SCALE GENOMIC DNA]</scope>
    <source>
        <strain evidence="5">dnLKV3</strain>
    </source>
</reference>
<dbReference type="OrthoDB" id="9813880at2"/>
<dbReference type="PANTHER" id="PTHR43584">
    <property type="entry name" value="NUCLEOTIDYL TRANSFERASE"/>
    <property type="match status" value="1"/>
</dbReference>
<dbReference type="RefSeq" id="WP_016275360.1">
    <property type="nucleotide sequence ID" value="NZ_CAKOCL010000011.1"/>
</dbReference>
<evidence type="ECO:0000256" key="1">
    <source>
        <dbReference type="ARBA" id="ARBA00022679"/>
    </source>
</evidence>
<comment type="caution">
    <text evidence="4">The sequence shown here is derived from an EMBL/GenBank/DDBJ whole genome shotgun (WGS) entry which is preliminary data.</text>
</comment>
<dbReference type="SUPFAM" id="SSF53448">
    <property type="entry name" value="Nucleotide-diphospho-sugar transferases"/>
    <property type="match status" value="1"/>
</dbReference>
<dbReference type="GO" id="GO:0016779">
    <property type="term" value="F:nucleotidyltransferase activity"/>
    <property type="evidence" value="ECO:0007669"/>
    <property type="project" value="UniProtKB-KW"/>
</dbReference>
<evidence type="ECO:0000256" key="2">
    <source>
        <dbReference type="ARBA" id="ARBA00022695"/>
    </source>
</evidence>
<accession>R9IC56</accession>
<gene>
    <name evidence="4" type="ORF">C802_00926</name>
</gene>
<dbReference type="PATRIC" id="fig|1235788.3.peg.934"/>
<dbReference type="Gene3D" id="3.90.550.10">
    <property type="entry name" value="Spore Coat Polysaccharide Biosynthesis Protein SpsA, Chain A"/>
    <property type="match status" value="1"/>
</dbReference>
<dbReference type="CDD" id="cd02523">
    <property type="entry name" value="PC_cytidylyltransferase"/>
    <property type="match status" value="1"/>
</dbReference>
<dbReference type="AlphaFoldDB" id="R9IC56"/>
<organism evidence="4 5">
    <name type="scientific">Phocaeicola sartorii</name>
    <dbReference type="NCBI Taxonomy" id="671267"/>
    <lineage>
        <taxon>Bacteria</taxon>
        <taxon>Pseudomonadati</taxon>
        <taxon>Bacteroidota</taxon>
        <taxon>Bacteroidia</taxon>
        <taxon>Bacteroidales</taxon>
        <taxon>Bacteroidaceae</taxon>
        <taxon>Phocaeicola</taxon>
    </lineage>
</organism>
<feature type="domain" description="Nucleotidyl transferase" evidence="3">
    <location>
        <begin position="2"/>
        <end position="232"/>
    </location>
</feature>
<dbReference type="InterPro" id="IPR029044">
    <property type="entry name" value="Nucleotide-diphossugar_trans"/>
</dbReference>
<keyword evidence="1" id="KW-0808">Transferase</keyword>
<evidence type="ECO:0000313" key="4">
    <source>
        <dbReference type="EMBL" id="EOS14909.1"/>
    </source>
</evidence>
<protein>
    <recommendedName>
        <fullName evidence="3">Nucleotidyl transferase domain-containing protein</fullName>
    </recommendedName>
</protein>
<dbReference type="HOGENOM" id="CLU_029499_5_0_10"/>
<dbReference type="GeneID" id="82155649"/>
<dbReference type="PANTHER" id="PTHR43584:SF8">
    <property type="entry name" value="N-ACETYLMURAMATE ALPHA-1-PHOSPHATE URIDYLYLTRANSFERASE"/>
    <property type="match status" value="1"/>
</dbReference>
<dbReference type="InterPro" id="IPR005835">
    <property type="entry name" value="NTP_transferase_dom"/>
</dbReference>
<keyword evidence="2" id="KW-0548">Nucleotidyltransferase</keyword>
<keyword evidence="5" id="KW-1185">Reference proteome</keyword>
<dbReference type="Pfam" id="PF00483">
    <property type="entry name" value="NTP_transferase"/>
    <property type="match status" value="1"/>
</dbReference>
<sequence length="240" mass="26935">MKAIILAAGLGTRLRPITDEVPKCMVPVNGVCIIDKQISNLHKHGITDIVVVGGYKADMLKKHLSVFPDITFIDNIRYAETNNMYSLYLVFQAMEQTECLLMNADVYYDDNIIAGLLSPVNKGISMIACDDGGYIEESMKITLDGKGSINHINKKITEEEYDAVSIDVYKLNEHAVKTLAEEVKNVIEIQGNTNSWTEVALDAIFDVADFKPYVIEGRWFEIDNHEDLHTAEKLFEGDEI</sequence>
<proteinExistence type="predicted"/>
<dbReference type="InterPro" id="IPR050065">
    <property type="entry name" value="GlmU-like"/>
</dbReference>
<dbReference type="EMBL" id="ASSP01000006">
    <property type="protein sequence ID" value="EOS14909.1"/>
    <property type="molecule type" value="Genomic_DNA"/>
</dbReference>
<name>R9IC56_9BACT</name>
<dbReference type="STRING" id="1235788.C802_00926"/>
<evidence type="ECO:0000313" key="5">
    <source>
        <dbReference type="Proteomes" id="UP000014200"/>
    </source>
</evidence>
<evidence type="ECO:0000259" key="3">
    <source>
        <dbReference type="Pfam" id="PF00483"/>
    </source>
</evidence>
<dbReference type="Proteomes" id="UP000014200">
    <property type="component" value="Unassembled WGS sequence"/>
</dbReference>